<evidence type="ECO:0008006" key="4">
    <source>
        <dbReference type="Google" id="ProtNLM"/>
    </source>
</evidence>
<dbReference type="EMBL" id="JACRYL010000005">
    <property type="protein sequence ID" value="MBC6110208.1"/>
    <property type="molecule type" value="Genomic_DNA"/>
</dbReference>
<reference evidence="2 3" key="1">
    <citation type="submission" date="2020-08" db="EMBL/GenBank/DDBJ databases">
        <authorList>
            <person name="Sun Q."/>
            <person name="Inoue M."/>
        </authorList>
    </citation>
    <scope>NUCLEOTIDE SEQUENCE [LARGE SCALE GENOMIC DNA]</scope>
    <source>
        <strain evidence="2 3">CCM 8938</strain>
    </source>
</reference>
<dbReference type="Proteomes" id="UP000652755">
    <property type="component" value="Unassembled WGS sequence"/>
</dbReference>
<feature type="region of interest" description="Disordered" evidence="1">
    <location>
        <begin position="260"/>
        <end position="302"/>
    </location>
</feature>
<protein>
    <recommendedName>
        <fullName evidence="4">GLPGLI family protein</fullName>
    </recommendedName>
</protein>
<accession>A0ABR7KQ44</accession>
<dbReference type="RefSeq" id="WP_187070683.1">
    <property type="nucleotide sequence ID" value="NZ_JACRYL010000005.1"/>
</dbReference>
<proteinExistence type="predicted"/>
<name>A0ABR7KQ44_9SPHI</name>
<evidence type="ECO:0000256" key="1">
    <source>
        <dbReference type="SAM" id="MobiDB-lite"/>
    </source>
</evidence>
<organism evidence="2 3">
    <name type="scientific">Pedobacter fastidiosus</name>
    <dbReference type="NCBI Taxonomy" id="2765361"/>
    <lineage>
        <taxon>Bacteria</taxon>
        <taxon>Pseudomonadati</taxon>
        <taxon>Bacteroidota</taxon>
        <taxon>Sphingobacteriia</taxon>
        <taxon>Sphingobacteriales</taxon>
        <taxon>Sphingobacteriaceae</taxon>
        <taxon>Pedobacter</taxon>
    </lineage>
</organism>
<sequence>MEAKFNPLLLSTKVRFALAGIIILLIFSCKKIVEGQLEIGNKLTLSKISSDYKARLSAIKKDFFENKIDEKLNPKTNQKIVWNPDWEHPTSQIVNDSISYVFYTLLVDIKTAEHDKLEKIRSNSYLIVKNEKEFFRGIYFADSSITKSSTLNFTGKLLLTNLKTKKSFIIRYANGKPFDNFTKSQRIASAKLMSTPGSLSYWGQNCHQEMKYCVFAPAGYTTCGGTLEVEISPNCIWPNAHCGVSWYLVDSSEETVCEDVWFPDPPTDPGDGGSGGDNSGGDYDDESETDGNVEINGTQDPDFPSNCASWAYTTASVGSYQTSGVTDMRFDFVTEYQGTDGKLHVDYVIYHFDKTLYFEFPKTRLDGTIILPSEAARLTALAKDAAEEILESQVESSPPPASGAPTTLIMNRFLNLLKNQVSAYGGRVTYKNNYGTPSSAVRPYTKGIGGC</sequence>
<dbReference type="PROSITE" id="PS51257">
    <property type="entry name" value="PROKAR_LIPOPROTEIN"/>
    <property type="match status" value="1"/>
</dbReference>
<keyword evidence="3" id="KW-1185">Reference proteome</keyword>
<comment type="caution">
    <text evidence="2">The sequence shown here is derived from an EMBL/GenBank/DDBJ whole genome shotgun (WGS) entry which is preliminary data.</text>
</comment>
<feature type="compositionally biased region" description="Gly residues" evidence="1">
    <location>
        <begin position="270"/>
        <end position="279"/>
    </location>
</feature>
<gene>
    <name evidence="2" type="ORF">H7U22_07210</name>
</gene>
<evidence type="ECO:0000313" key="2">
    <source>
        <dbReference type="EMBL" id="MBC6110208.1"/>
    </source>
</evidence>
<feature type="compositionally biased region" description="Acidic residues" evidence="1">
    <location>
        <begin position="282"/>
        <end position="291"/>
    </location>
</feature>
<evidence type="ECO:0000313" key="3">
    <source>
        <dbReference type="Proteomes" id="UP000652755"/>
    </source>
</evidence>